<keyword evidence="5 6" id="KW-0472">Membrane</keyword>
<proteinExistence type="inferred from homology"/>
<feature type="transmembrane region" description="Helical" evidence="6">
    <location>
        <begin position="181"/>
        <end position="202"/>
    </location>
</feature>
<dbReference type="EMBL" id="CAJFDI010000003">
    <property type="protein sequence ID" value="CAD5219395.1"/>
    <property type="molecule type" value="Genomic_DNA"/>
</dbReference>
<organism evidence="10 12">
    <name type="scientific">Bursaphelenchus xylophilus</name>
    <name type="common">Pinewood nematode worm</name>
    <name type="synonym">Aphelenchoides xylophilus</name>
    <dbReference type="NCBI Taxonomy" id="6326"/>
    <lineage>
        <taxon>Eukaryota</taxon>
        <taxon>Metazoa</taxon>
        <taxon>Ecdysozoa</taxon>
        <taxon>Nematoda</taxon>
        <taxon>Chromadorea</taxon>
        <taxon>Rhabditida</taxon>
        <taxon>Tylenchina</taxon>
        <taxon>Tylenchomorpha</taxon>
        <taxon>Aphelenchoidea</taxon>
        <taxon>Aphelenchoididae</taxon>
        <taxon>Bursaphelenchus</taxon>
    </lineage>
</organism>
<dbReference type="AlphaFoldDB" id="A0A1I7RQI4"/>
<dbReference type="Proteomes" id="UP000659654">
    <property type="component" value="Unassembled WGS sequence"/>
</dbReference>
<dbReference type="PANTHER" id="PTHR21324">
    <property type="entry name" value="FASTING-INDUCIBLE INTEGRAL MEMBRANE PROTEIN TM6P1-RELATED"/>
    <property type="match status" value="1"/>
</dbReference>
<evidence type="ECO:0000256" key="4">
    <source>
        <dbReference type="ARBA" id="ARBA00022989"/>
    </source>
</evidence>
<evidence type="ECO:0000313" key="10">
    <source>
        <dbReference type="Proteomes" id="UP000095284"/>
    </source>
</evidence>
<keyword evidence="11" id="KW-1185">Reference proteome</keyword>
<comment type="similarity">
    <text evidence="2">Belongs to the DRAM/TMEM150 family.</text>
</comment>
<dbReference type="Proteomes" id="UP000095284">
    <property type="component" value="Unplaced"/>
</dbReference>
<dbReference type="Pfam" id="PF10277">
    <property type="entry name" value="Frag1"/>
    <property type="match status" value="1"/>
</dbReference>
<feature type="transmembrane region" description="Helical" evidence="6">
    <location>
        <begin position="146"/>
        <end position="169"/>
    </location>
</feature>
<sequence length="309" mass="34914">MPAAKIGVFDEAFVGRVHVHKPVLHLWTPIFPLLSAFFGILAFVAGYIISVANDHQEAWFSFISDGGSLAPESCIFGILLNFSSFFWFLTCFARHYQLIQYVHFHRGPQTKFRAVVWFMLVVGMISGVGTAVVANFQLSTVPIAHGLGATIAFLCGMIYVWCYVVVSVVMRPKFSPKALTVFRILLALIVTASLTLHEMALYERPFVRKLSDGTKPKAPEFPKDTGIFRYKPDHYEYLNHIVAALAEWVLAVGFFVIIASLCYELSTFEINTLTKDQQRYLVEENRRPVLVSIKHSELLNGNLETQKRD</sequence>
<dbReference type="InterPro" id="IPR019402">
    <property type="entry name" value="CWH43_N"/>
</dbReference>
<feature type="transmembrane region" description="Helical" evidence="6">
    <location>
        <begin position="26"/>
        <end position="49"/>
    </location>
</feature>
<dbReference type="InterPro" id="IPR050911">
    <property type="entry name" value="DRAM/TMEM150_Autophagy_Mod"/>
</dbReference>
<feature type="transmembrane region" description="Helical" evidence="6">
    <location>
        <begin position="114"/>
        <end position="134"/>
    </location>
</feature>
<dbReference type="Proteomes" id="UP000582659">
    <property type="component" value="Unassembled WGS sequence"/>
</dbReference>
<evidence type="ECO:0000256" key="6">
    <source>
        <dbReference type="SAM" id="Phobius"/>
    </source>
</evidence>
<evidence type="ECO:0000313" key="8">
    <source>
        <dbReference type="EMBL" id="CAD5219395.1"/>
    </source>
</evidence>
<reference evidence="12" key="1">
    <citation type="submission" date="2016-11" db="UniProtKB">
        <authorList>
            <consortium name="WormBaseParasite"/>
        </authorList>
    </citation>
    <scope>IDENTIFICATION</scope>
</reference>
<evidence type="ECO:0000256" key="5">
    <source>
        <dbReference type="ARBA" id="ARBA00023136"/>
    </source>
</evidence>
<accession>A0A1I7RQI4</accession>
<evidence type="ECO:0000313" key="12">
    <source>
        <dbReference type="WBParaSite" id="BXY_0297800.1"/>
    </source>
</evidence>
<protein>
    <submittedName>
        <fullName evidence="8">(pine wood nematode) hypothetical protein</fullName>
    </submittedName>
</protein>
<gene>
    <name evidence="8" type="ORF">BXYJ_LOCUS5657</name>
</gene>
<keyword evidence="4 6" id="KW-1133">Transmembrane helix</keyword>
<dbReference type="PANTHER" id="PTHR21324:SF2">
    <property type="entry name" value="EG:22E5.9 PROTEIN"/>
    <property type="match status" value="1"/>
</dbReference>
<evidence type="ECO:0000313" key="11">
    <source>
        <dbReference type="Proteomes" id="UP000659654"/>
    </source>
</evidence>
<keyword evidence="3 6" id="KW-0812">Transmembrane</keyword>
<evidence type="ECO:0000259" key="7">
    <source>
        <dbReference type="Pfam" id="PF10277"/>
    </source>
</evidence>
<name>A0A1I7RQI4_BURXY</name>
<evidence type="ECO:0000256" key="3">
    <source>
        <dbReference type="ARBA" id="ARBA00022692"/>
    </source>
</evidence>
<dbReference type="GO" id="GO:0012505">
    <property type="term" value="C:endomembrane system"/>
    <property type="evidence" value="ECO:0007669"/>
    <property type="project" value="UniProtKB-SubCell"/>
</dbReference>
<dbReference type="EMBL" id="CAJFCV020000003">
    <property type="protein sequence ID" value="CAG9104630.1"/>
    <property type="molecule type" value="Genomic_DNA"/>
</dbReference>
<evidence type="ECO:0000256" key="2">
    <source>
        <dbReference type="ARBA" id="ARBA00006565"/>
    </source>
</evidence>
<feature type="transmembrane region" description="Helical" evidence="6">
    <location>
        <begin position="241"/>
        <end position="263"/>
    </location>
</feature>
<reference evidence="9" key="2">
    <citation type="submission" date="2020-08" db="EMBL/GenBank/DDBJ databases">
        <authorList>
            <person name="Kikuchi T."/>
        </authorList>
    </citation>
    <scope>NUCLEOTIDE SEQUENCE</scope>
    <source>
        <strain evidence="8">Ka4C1</strain>
    </source>
</reference>
<evidence type="ECO:0000256" key="1">
    <source>
        <dbReference type="ARBA" id="ARBA00004127"/>
    </source>
</evidence>
<feature type="transmembrane region" description="Helical" evidence="6">
    <location>
        <begin position="69"/>
        <end position="93"/>
    </location>
</feature>
<evidence type="ECO:0000313" key="9">
    <source>
        <dbReference type="EMBL" id="CAG9104630.1"/>
    </source>
</evidence>
<dbReference type="WBParaSite" id="BXY_0297800.1">
    <property type="protein sequence ID" value="BXY_0297800.1"/>
    <property type="gene ID" value="BXY_0297800"/>
</dbReference>
<feature type="domain" description="CWH43-like N-terminal" evidence="7">
    <location>
        <begin position="30"/>
        <end position="267"/>
    </location>
</feature>
<dbReference type="OrthoDB" id="191706at2759"/>
<comment type="subcellular location">
    <subcellularLocation>
        <location evidence="1">Endomembrane system</location>
        <topology evidence="1">Multi-pass membrane protein</topology>
    </subcellularLocation>
</comment>